<dbReference type="Pfam" id="PF01565">
    <property type="entry name" value="FAD_binding_4"/>
    <property type="match status" value="1"/>
</dbReference>
<evidence type="ECO:0000313" key="8">
    <source>
        <dbReference type="Proteomes" id="UP000782610"/>
    </source>
</evidence>
<dbReference type="PANTHER" id="PTHR42973">
    <property type="entry name" value="BINDING OXIDOREDUCTASE, PUTATIVE (AFU_ORTHOLOGUE AFUA_1G17690)-RELATED"/>
    <property type="match status" value="1"/>
</dbReference>
<accession>A0A933L476</accession>
<evidence type="ECO:0000259" key="6">
    <source>
        <dbReference type="PROSITE" id="PS51387"/>
    </source>
</evidence>
<proteinExistence type="inferred from homology"/>
<evidence type="ECO:0000256" key="3">
    <source>
        <dbReference type="ARBA" id="ARBA00022630"/>
    </source>
</evidence>
<dbReference type="InterPro" id="IPR016169">
    <property type="entry name" value="FAD-bd_PCMH_sub2"/>
</dbReference>
<dbReference type="EMBL" id="JACRAF010000033">
    <property type="protein sequence ID" value="MBI4922548.1"/>
    <property type="molecule type" value="Genomic_DNA"/>
</dbReference>
<evidence type="ECO:0000256" key="2">
    <source>
        <dbReference type="ARBA" id="ARBA00005466"/>
    </source>
</evidence>
<dbReference type="InterPro" id="IPR006094">
    <property type="entry name" value="Oxid_FAD_bind_N"/>
</dbReference>
<keyword evidence="3" id="KW-0285">Flavoprotein</keyword>
<dbReference type="Pfam" id="PF08031">
    <property type="entry name" value="BBE"/>
    <property type="match status" value="1"/>
</dbReference>
<comment type="similarity">
    <text evidence="2">Belongs to the oxygen-dependent FAD-linked oxidoreductase family.</text>
</comment>
<feature type="domain" description="FAD-binding PCMH-type" evidence="6">
    <location>
        <begin position="32"/>
        <end position="203"/>
    </location>
</feature>
<dbReference type="GO" id="GO:0016491">
    <property type="term" value="F:oxidoreductase activity"/>
    <property type="evidence" value="ECO:0007669"/>
    <property type="project" value="UniProtKB-KW"/>
</dbReference>
<name>A0A933L476_9HYPH</name>
<dbReference type="PROSITE" id="PS51387">
    <property type="entry name" value="FAD_PCMH"/>
    <property type="match status" value="1"/>
</dbReference>
<evidence type="ECO:0000256" key="5">
    <source>
        <dbReference type="ARBA" id="ARBA00023002"/>
    </source>
</evidence>
<comment type="caution">
    <text evidence="7">The sequence shown here is derived from an EMBL/GenBank/DDBJ whole genome shotgun (WGS) entry which is preliminary data.</text>
</comment>
<evidence type="ECO:0000256" key="1">
    <source>
        <dbReference type="ARBA" id="ARBA00001974"/>
    </source>
</evidence>
<dbReference type="PANTHER" id="PTHR42973:SF39">
    <property type="entry name" value="FAD-BINDING PCMH-TYPE DOMAIN-CONTAINING PROTEIN"/>
    <property type="match status" value="1"/>
</dbReference>
<dbReference type="GO" id="GO:0071949">
    <property type="term" value="F:FAD binding"/>
    <property type="evidence" value="ECO:0007669"/>
    <property type="project" value="InterPro"/>
</dbReference>
<protein>
    <submittedName>
        <fullName evidence="7">FAD-binding oxidoreductase</fullName>
    </submittedName>
</protein>
<dbReference type="Gene3D" id="3.30.465.10">
    <property type="match status" value="1"/>
</dbReference>
<dbReference type="InterPro" id="IPR006093">
    <property type="entry name" value="Oxy_OxRdtase_FAD_BS"/>
</dbReference>
<evidence type="ECO:0000256" key="4">
    <source>
        <dbReference type="ARBA" id="ARBA00022827"/>
    </source>
</evidence>
<dbReference type="Gene3D" id="3.40.462.20">
    <property type="match status" value="1"/>
</dbReference>
<gene>
    <name evidence="7" type="ORF">HY834_12440</name>
</gene>
<dbReference type="AlphaFoldDB" id="A0A933L476"/>
<dbReference type="InterPro" id="IPR036318">
    <property type="entry name" value="FAD-bd_PCMH-like_sf"/>
</dbReference>
<sequence>MDQRFELPGFSGTLFHPDHADYDASRKVYNGMIDRRPAVIARCSSAADVVLAVNLAQAKGLTLSVFGGGHAVTGTAVCDGGICVDLRGMKRIDIDPAAKTCRAEAGMNWGEFDAATTARGLAMTGGRNPTTGIAGLTVGSGSGWLERKFGYVCDNLIKAEVVTADGRQVIASDTENPDLFWGLRGGGGNFGVVTAFHFRLYDLPPAILGGVLLYPAPMAGAVLKNFRDFMQTAPDEVSGGMVFTTAPDAPFVPPPARGQPVAMLQLVYAGDPEEGARVLASLRAFGPPAADLLQPTPYTVLQTQGGNFPGTQNYWTADFLSQLPDEAIDAYAKLALTPISPQSAIIIVAGGGAPSRVAEEATAFGMRTAPWNVHYICAWTDPADNAKNIERVKAAASVLKPWATGRVYLNYIGDEGQARIEGSFGAEKLARLRALKTKWDPQNFFRHNQNIRPA</sequence>
<dbReference type="Proteomes" id="UP000782610">
    <property type="component" value="Unassembled WGS sequence"/>
</dbReference>
<dbReference type="SUPFAM" id="SSF56176">
    <property type="entry name" value="FAD-binding/transporter-associated domain-like"/>
    <property type="match status" value="1"/>
</dbReference>
<dbReference type="InterPro" id="IPR016167">
    <property type="entry name" value="FAD-bd_PCMH_sub1"/>
</dbReference>
<dbReference type="InterPro" id="IPR016166">
    <property type="entry name" value="FAD-bd_PCMH"/>
</dbReference>
<organism evidence="7 8">
    <name type="scientific">Devosia nanyangense</name>
    <dbReference type="NCBI Taxonomy" id="1228055"/>
    <lineage>
        <taxon>Bacteria</taxon>
        <taxon>Pseudomonadati</taxon>
        <taxon>Pseudomonadota</taxon>
        <taxon>Alphaproteobacteria</taxon>
        <taxon>Hyphomicrobiales</taxon>
        <taxon>Devosiaceae</taxon>
        <taxon>Devosia</taxon>
    </lineage>
</organism>
<dbReference type="InterPro" id="IPR012951">
    <property type="entry name" value="BBE"/>
</dbReference>
<dbReference type="InterPro" id="IPR050416">
    <property type="entry name" value="FAD-linked_Oxidoreductase"/>
</dbReference>
<keyword evidence="5" id="KW-0560">Oxidoreductase</keyword>
<keyword evidence="4" id="KW-0274">FAD</keyword>
<evidence type="ECO:0000313" key="7">
    <source>
        <dbReference type="EMBL" id="MBI4922548.1"/>
    </source>
</evidence>
<dbReference type="PROSITE" id="PS00862">
    <property type="entry name" value="OX2_COVAL_FAD"/>
    <property type="match status" value="1"/>
</dbReference>
<dbReference type="Gene3D" id="3.30.43.10">
    <property type="entry name" value="Uridine Diphospho-n-acetylenolpyruvylglucosamine Reductase, domain 2"/>
    <property type="match status" value="1"/>
</dbReference>
<comment type="cofactor">
    <cofactor evidence="1">
        <name>FAD</name>
        <dbReference type="ChEBI" id="CHEBI:57692"/>
    </cofactor>
</comment>
<reference evidence="7" key="1">
    <citation type="submission" date="2020-07" db="EMBL/GenBank/DDBJ databases">
        <title>Huge and variable diversity of episymbiotic CPR bacteria and DPANN archaea in groundwater ecosystems.</title>
        <authorList>
            <person name="He C.Y."/>
            <person name="Keren R."/>
            <person name="Whittaker M."/>
            <person name="Farag I.F."/>
            <person name="Doudna J."/>
            <person name="Cate J.H.D."/>
            <person name="Banfield J.F."/>
        </authorList>
    </citation>
    <scope>NUCLEOTIDE SEQUENCE</scope>
    <source>
        <strain evidence="7">NC_groundwater_1586_Pr3_B-0.1um_66_15</strain>
    </source>
</reference>